<dbReference type="OMA" id="HLRCPPW"/>
<sequence length="415" mass="47235">MSFPFQDRPSFRDGFRGKSGNEIIEEMRQSMDENRKKFFESNPKWGHSRSHAASKFPKGFPFDNDITSGKSTIDEHLDKLAQKHPEIAEQLKDWNTIQKRPRHEGPSSGTSSDNKEDVPDRQNEAHIAPKGASNLRNTVPDMQHNNQVQDEVDRAQRSQSAPPEAFQKEIPIQKNDYVNTNQSPNCTPPPHHNQHHQQGMRGPTVRHIPIFVEGRDEPLLPKEATETTSCPPHPQQHYQPQSANQQPMRPVRKQQRAQQDYSIPIPVQMPQAPPCAQPQPQQQQHQPSPQPPQNQNSPTPPPQAQSQSPPPPPRIDPLDQVAFVQKEVENLKEKIYSIKSIAKNDREYIYLDEMLTRNLLKLDNIEIEGREEVRAARKEAIKRIQECITTLESLPDTQQSTELACLTTASSESST</sequence>
<feature type="domain" description="BAG" evidence="2">
    <location>
        <begin position="317"/>
        <end position="395"/>
    </location>
</feature>
<organism evidence="3 4">
    <name type="scientific">Cimex lectularius</name>
    <name type="common">Bed bug</name>
    <name type="synonym">Acanthia lectularia</name>
    <dbReference type="NCBI Taxonomy" id="79782"/>
    <lineage>
        <taxon>Eukaryota</taxon>
        <taxon>Metazoa</taxon>
        <taxon>Ecdysozoa</taxon>
        <taxon>Arthropoda</taxon>
        <taxon>Hexapoda</taxon>
        <taxon>Insecta</taxon>
        <taxon>Pterygota</taxon>
        <taxon>Neoptera</taxon>
        <taxon>Paraneoptera</taxon>
        <taxon>Hemiptera</taxon>
        <taxon>Heteroptera</taxon>
        <taxon>Panheteroptera</taxon>
        <taxon>Cimicomorpha</taxon>
        <taxon>Cimicidae</taxon>
        <taxon>Cimex</taxon>
    </lineage>
</organism>
<dbReference type="Proteomes" id="UP000494040">
    <property type="component" value="Unassembled WGS sequence"/>
</dbReference>
<evidence type="ECO:0000256" key="1">
    <source>
        <dbReference type="SAM" id="MobiDB-lite"/>
    </source>
</evidence>
<dbReference type="InterPro" id="IPR003103">
    <property type="entry name" value="BAG_domain"/>
</dbReference>
<feature type="compositionally biased region" description="Basic and acidic residues" evidence="1">
    <location>
        <begin position="81"/>
        <end position="92"/>
    </location>
</feature>
<dbReference type="GO" id="GO:0051087">
    <property type="term" value="F:protein-folding chaperone binding"/>
    <property type="evidence" value="ECO:0007669"/>
    <property type="project" value="InterPro"/>
</dbReference>
<evidence type="ECO:0000259" key="2">
    <source>
        <dbReference type="PROSITE" id="PS51035"/>
    </source>
</evidence>
<dbReference type="AlphaFoldDB" id="A0A8I6TGT9"/>
<dbReference type="SMART" id="SM00264">
    <property type="entry name" value="BAG"/>
    <property type="match status" value="1"/>
</dbReference>
<evidence type="ECO:0000313" key="3">
    <source>
        <dbReference type="EnsemblMetazoa" id="XP_014248723.1"/>
    </source>
</evidence>
<accession>A0A8I6TGT9</accession>
<dbReference type="Pfam" id="PF02179">
    <property type="entry name" value="BAG"/>
    <property type="match status" value="1"/>
</dbReference>
<dbReference type="CTD" id="39518"/>
<feature type="compositionally biased region" description="Basic and acidic residues" evidence="1">
    <location>
        <begin position="113"/>
        <end position="124"/>
    </location>
</feature>
<feature type="compositionally biased region" description="Polar residues" evidence="1">
    <location>
        <begin position="176"/>
        <end position="185"/>
    </location>
</feature>
<feature type="region of interest" description="Disordered" evidence="1">
    <location>
        <begin position="40"/>
        <end position="60"/>
    </location>
</feature>
<feature type="compositionally biased region" description="Pro residues" evidence="1">
    <location>
        <begin position="288"/>
        <end position="315"/>
    </location>
</feature>
<dbReference type="SUPFAM" id="SSF63491">
    <property type="entry name" value="BAG domain"/>
    <property type="match status" value="1"/>
</dbReference>
<dbReference type="OrthoDB" id="333905at2759"/>
<feature type="region of interest" description="Disordered" evidence="1">
    <location>
        <begin position="1"/>
        <end position="21"/>
    </location>
</feature>
<name>A0A8I6TGT9_CIMLE</name>
<dbReference type="KEGG" id="clec:106666210"/>
<feature type="region of interest" description="Disordered" evidence="1">
    <location>
        <begin position="81"/>
        <end position="317"/>
    </location>
</feature>
<keyword evidence="4" id="KW-1185">Reference proteome</keyword>
<dbReference type="EnsemblMetazoa" id="XM_014393237.2">
    <property type="protein sequence ID" value="XP_014248723.1"/>
    <property type="gene ID" value="LOC106666210"/>
</dbReference>
<dbReference type="RefSeq" id="XP_014248723.1">
    <property type="nucleotide sequence ID" value="XM_014393237.2"/>
</dbReference>
<protein>
    <recommendedName>
        <fullName evidence="2">BAG domain-containing protein</fullName>
    </recommendedName>
</protein>
<dbReference type="InterPro" id="IPR036533">
    <property type="entry name" value="BAG_dom_sf"/>
</dbReference>
<feature type="compositionally biased region" description="Low complexity" evidence="1">
    <location>
        <begin position="278"/>
        <end position="287"/>
    </location>
</feature>
<proteinExistence type="predicted"/>
<dbReference type="PROSITE" id="PS51035">
    <property type="entry name" value="BAG"/>
    <property type="match status" value="1"/>
</dbReference>
<dbReference type="Gene3D" id="1.20.58.120">
    <property type="entry name" value="BAG domain"/>
    <property type="match status" value="1"/>
</dbReference>
<reference evidence="3" key="1">
    <citation type="submission" date="2022-01" db="UniProtKB">
        <authorList>
            <consortium name="EnsemblMetazoa"/>
        </authorList>
    </citation>
    <scope>IDENTIFICATION</scope>
</reference>
<dbReference type="GeneID" id="106666210"/>
<feature type="compositionally biased region" description="Basic and acidic residues" evidence="1">
    <location>
        <begin position="213"/>
        <end position="225"/>
    </location>
</feature>
<evidence type="ECO:0000313" key="4">
    <source>
        <dbReference type="Proteomes" id="UP000494040"/>
    </source>
</evidence>